<dbReference type="Proteomes" id="UP000002051">
    <property type="component" value="Unassembled WGS sequence"/>
</dbReference>
<gene>
    <name evidence="2" type="ordered locus">MTR_1g091033</name>
</gene>
<evidence type="ECO:0000313" key="2">
    <source>
        <dbReference type="EMBL" id="KEH43387.1"/>
    </source>
</evidence>
<feature type="compositionally biased region" description="Basic and acidic residues" evidence="1">
    <location>
        <begin position="44"/>
        <end position="58"/>
    </location>
</feature>
<organism evidence="2 4">
    <name type="scientific">Medicago truncatula</name>
    <name type="common">Barrel medic</name>
    <name type="synonym">Medicago tribuloides</name>
    <dbReference type="NCBI Taxonomy" id="3880"/>
    <lineage>
        <taxon>Eukaryota</taxon>
        <taxon>Viridiplantae</taxon>
        <taxon>Streptophyta</taxon>
        <taxon>Embryophyta</taxon>
        <taxon>Tracheophyta</taxon>
        <taxon>Spermatophyta</taxon>
        <taxon>Magnoliopsida</taxon>
        <taxon>eudicotyledons</taxon>
        <taxon>Gunneridae</taxon>
        <taxon>Pentapetalae</taxon>
        <taxon>rosids</taxon>
        <taxon>fabids</taxon>
        <taxon>Fabales</taxon>
        <taxon>Fabaceae</taxon>
        <taxon>Papilionoideae</taxon>
        <taxon>50 kb inversion clade</taxon>
        <taxon>NPAAA clade</taxon>
        <taxon>Hologalegina</taxon>
        <taxon>IRL clade</taxon>
        <taxon>Trifolieae</taxon>
        <taxon>Medicago</taxon>
    </lineage>
</organism>
<reference evidence="2 4" key="2">
    <citation type="journal article" date="2014" name="BMC Genomics">
        <title>An improved genome release (version Mt4.0) for the model legume Medicago truncatula.</title>
        <authorList>
            <person name="Tang H."/>
            <person name="Krishnakumar V."/>
            <person name="Bidwell S."/>
            <person name="Rosen B."/>
            <person name="Chan A."/>
            <person name="Zhou S."/>
            <person name="Gentzbittel L."/>
            <person name="Childs K.L."/>
            <person name="Yandell M."/>
            <person name="Gundlach H."/>
            <person name="Mayer K.F."/>
            <person name="Schwartz D.C."/>
            <person name="Town C.D."/>
        </authorList>
    </citation>
    <scope>GENOME REANNOTATION</scope>
    <source>
        <strain evidence="2">A17</strain>
        <strain evidence="3 4">cv. Jemalong A17</strain>
    </source>
</reference>
<evidence type="ECO:0000256" key="1">
    <source>
        <dbReference type="SAM" id="MobiDB-lite"/>
    </source>
</evidence>
<reference evidence="2 4" key="1">
    <citation type="journal article" date="2011" name="Nature">
        <title>The Medicago genome provides insight into the evolution of rhizobial symbioses.</title>
        <authorList>
            <person name="Young N.D."/>
            <person name="Debelle F."/>
            <person name="Oldroyd G.E."/>
            <person name="Geurts R."/>
            <person name="Cannon S.B."/>
            <person name="Udvardi M.K."/>
            <person name="Benedito V.A."/>
            <person name="Mayer K.F."/>
            <person name="Gouzy J."/>
            <person name="Schoof H."/>
            <person name="Van de Peer Y."/>
            <person name="Proost S."/>
            <person name="Cook D.R."/>
            <person name="Meyers B.C."/>
            <person name="Spannagl M."/>
            <person name="Cheung F."/>
            <person name="De Mita S."/>
            <person name="Krishnakumar V."/>
            <person name="Gundlach H."/>
            <person name="Zhou S."/>
            <person name="Mudge J."/>
            <person name="Bharti A.K."/>
            <person name="Murray J.D."/>
            <person name="Naoumkina M.A."/>
            <person name="Rosen B."/>
            <person name="Silverstein K.A."/>
            <person name="Tang H."/>
            <person name="Rombauts S."/>
            <person name="Zhao P.X."/>
            <person name="Zhou P."/>
            <person name="Barbe V."/>
            <person name="Bardou P."/>
            <person name="Bechner M."/>
            <person name="Bellec A."/>
            <person name="Berger A."/>
            <person name="Berges H."/>
            <person name="Bidwell S."/>
            <person name="Bisseling T."/>
            <person name="Choisne N."/>
            <person name="Couloux A."/>
            <person name="Denny R."/>
            <person name="Deshpande S."/>
            <person name="Dai X."/>
            <person name="Doyle J.J."/>
            <person name="Dudez A.M."/>
            <person name="Farmer A.D."/>
            <person name="Fouteau S."/>
            <person name="Franken C."/>
            <person name="Gibelin C."/>
            <person name="Gish J."/>
            <person name="Goldstein S."/>
            <person name="Gonzalez A.J."/>
            <person name="Green P.J."/>
            <person name="Hallab A."/>
            <person name="Hartog M."/>
            <person name="Hua A."/>
            <person name="Humphray S.J."/>
            <person name="Jeong D.H."/>
            <person name="Jing Y."/>
            <person name="Jocker A."/>
            <person name="Kenton S.M."/>
            <person name="Kim D.J."/>
            <person name="Klee K."/>
            <person name="Lai H."/>
            <person name="Lang C."/>
            <person name="Lin S."/>
            <person name="Macmil S.L."/>
            <person name="Magdelenat G."/>
            <person name="Matthews L."/>
            <person name="McCorrison J."/>
            <person name="Monaghan E.L."/>
            <person name="Mun J.H."/>
            <person name="Najar F.Z."/>
            <person name="Nicholson C."/>
            <person name="Noirot C."/>
            <person name="O'Bleness M."/>
            <person name="Paule C.R."/>
            <person name="Poulain J."/>
            <person name="Prion F."/>
            <person name="Qin B."/>
            <person name="Qu C."/>
            <person name="Retzel E.F."/>
            <person name="Riddle C."/>
            <person name="Sallet E."/>
            <person name="Samain S."/>
            <person name="Samson N."/>
            <person name="Sanders I."/>
            <person name="Saurat O."/>
            <person name="Scarpelli C."/>
            <person name="Schiex T."/>
            <person name="Segurens B."/>
            <person name="Severin A.J."/>
            <person name="Sherrier D.J."/>
            <person name="Shi R."/>
            <person name="Sims S."/>
            <person name="Singer S.R."/>
            <person name="Sinharoy S."/>
            <person name="Sterck L."/>
            <person name="Viollet A."/>
            <person name="Wang B.B."/>
            <person name="Wang K."/>
            <person name="Wang M."/>
            <person name="Wang X."/>
            <person name="Warfsmann J."/>
            <person name="Weissenbach J."/>
            <person name="White D.D."/>
            <person name="White J.D."/>
            <person name="Wiley G.B."/>
            <person name="Wincker P."/>
            <person name="Xing Y."/>
            <person name="Yang L."/>
            <person name="Yao Z."/>
            <person name="Ying F."/>
            <person name="Zhai J."/>
            <person name="Zhou L."/>
            <person name="Zuber A."/>
            <person name="Denarie J."/>
            <person name="Dixon R.A."/>
            <person name="May G.D."/>
            <person name="Schwartz D.C."/>
            <person name="Rogers J."/>
            <person name="Quetier F."/>
            <person name="Town C.D."/>
            <person name="Roe B.A."/>
        </authorList>
    </citation>
    <scope>NUCLEOTIDE SEQUENCE [LARGE SCALE GENOMIC DNA]</scope>
    <source>
        <strain evidence="2">A17</strain>
        <strain evidence="3 4">cv. Jemalong A17</strain>
    </source>
</reference>
<dbReference type="EnsemblPlants" id="KEH43387">
    <property type="protein sequence ID" value="KEH43387"/>
    <property type="gene ID" value="MTR_1g091033"/>
</dbReference>
<dbReference type="AlphaFoldDB" id="A0A072VNM8"/>
<evidence type="ECO:0000313" key="3">
    <source>
        <dbReference type="EnsemblPlants" id="KEH43387"/>
    </source>
</evidence>
<accession>A0A072VNM8</accession>
<dbReference type="EMBL" id="CM001217">
    <property type="protein sequence ID" value="KEH43387.1"/>
    <property type="molecule type" value="Genomic_DNA"/>
</dbReference>
<proteinExistence type="predicted"/>
<protein>
    <submittedName>
        <fullName evidence="2 3">Uncharacterized protein</fullName>
    </submittedName>
</protein>
<evidence type="ECO:0000313" key="4">
    <source>
        <dbReference type="Proteomes" id="UP000002051"/>
    </source>
</evidence>
<reference evidence="3" key="3">
    <citation type="submission" date="2015-04" db="UniProtKB">
        <authorList>
            <consortium name="EnsemblPlants"/>
        </authorList>
    </citation>
    <scope>IDENTIFICATION</scope>
    <source>
        <strain evidence="3">cv. Jemalong A17</strain>
    </source>
</reference>
<dbReference type="HOGENOM" id="CLU_2761551_0_0_1"/>
<sequence length="70" mass="7675">MVSEPRSTKGTTKAVGPFAHKATTTANRPYWAFRRPGSGLKSRPMTDRMSDLGFEKYGRPGLDLAKSNST</sequence>
<keyword evidence="4" id="KW-1185">Reference proteome</keyword>
<feature type="region of interest" description="Disordered" evidence="1">
    <location>
        <begin position="1"/>
        <end position="70"/>
    </location>
</feature>
<name>A0A072VNM8_MEDTR</name>